<feature type="region of interest" description="Disordered" evidence="1">
    <location>
        <begin position="1"/>
        <end position="23"/>
    </location>
</feature>
<feature type="compositionally biased region" description="Low complexity" evidence="1">
    <location>
        <begin position="53"/>
        <end position="64"/>
    </location>
</feature>
<proteinExistence type="predicted"/>
<dbReference type="Proteomes" id="UP000269945">
    <property type="component" value="Unassembled WGS sequence"/>
</dbReference>
<evidence type="ECO:0000313" key="2">
    <source>
        <dbReference type="EMBL" id="VCX36651.1"/>
    </source>
</evidence>
<gene>
    <name evidence="2" type="ORF">BN2614_LOCUS1</name>
</gene>
<comment type="caution">
    <text evidence="2">The sequence shown here is derived from an EMBL/GenBank/DDBJ whole genome shotgun (WGS) entry which is preliminary data.</text>
</comment>
<evidence type="ECO:0000313" key="3">
    <source>
        <dbReference type="Proteomes" id="UP000269945"/>
    </source>
</evidence>
<name>A0A9X9M4Q9_GULGU</name>
<protein>
    <submittedName>
        <fullName evidence="2">Uncharacterized protein</fullName>
    </submittedName>
</protein>
<feature type="region of interest" description="Disordered" evidence="1">
    <location>
        <begin position="113"/>
        <end position="163"/>
    </location>
</feature>
<feature type="region of interest" description="Disordered" evidence="1">
    <location>
        <begin position="36"/>
        <end position="64"/>
    </location>
</feature>
<feature type="non-terminal residue" evidence="2">
    <location>
        <position position="1"/>
    </location>
</feature>
<evidence type="ECO:0000256" key="1">
    <source>
        <dbReference type="SAM" id="MobiDB-lite"/>
    </source>
</evidence>
<keyword evidence="3" id="KW-1185">Reference proteome</keyword>
<reference evidence="2 3" key="1">
    <citation type="submission" date="2018-10" db="EMBL/GenBank/DDBJ databases">
        <authorList>
            <person name="Ekblom R."/>
            <person name="Jareborg N."/>
        </authorList>
    </citation>
    <scope>NUCLEOTIDE SEQUENCE [LARGE SCALE GENOMIC DNA]</scope>
    <source>
        <tissue evidence="2">Muscle</tissue>
    </source>
</reference>
<accession>A0A9X9M4Q9</accession>
<dbReference type="AlphaFoldDB" id="A0A9X9M4Q9"/>
<dbReference type="EMBL" id="CYRY02042753">
    <property type="protein sequence ID" value="VCX36651.1"/>
    <property type="molecule type" value="Genomic_DNA"/>
</dbReference>
<organism evidence="2 3">
    <name type="scientific">Gulo gulo</name>
    <name type="common">Wolverine</name>
    <name type="synonym">Gluton</name>
    <dbReference type="NCBI Taxonomy" id="48420"/>
    <lineage>
        <taxon>Eukaryota</taxon>
        <taxon>Metazoa</taxon>
        <taxon>Chordata</taxon>
        <taxon>Craniata</taxon>
        <taxon>Vertebrata</taxon>
        <taxon>Euteleostomi</taxon>
        <taxon>Mammalia</taxon>
        <taxon>Eutheria</taxon>
        <taxon>Laurasiatheria</taxon>
        <taxon>Carnivora</taxon>
        <taxon>Caniformia</taxon>
        <taxon>Musteloidea</taxon>
        <taxon>Mustelidae</taxon>
        <taxon>Guloninae</taxon>
        <taxon>Gulo</taxon>
    </lineage>
</organism>
<sequence length="163" mass="16213">MAAPPASRGSSCSSAGKASASTASVCMTVPLATSASVARRSTGAKNAGPRVKAASARTSASSARGGFFCTRGSVCPPARWAPLPSPALGSARKNVSWALGEAGAPVCTTGRHAAPPGVWRPACGRPAGLDGRRQQPARCSPSQGNVPSRGHAQQGGTPARRRG</sequence>